<organism evidence="11 12">
    <name type="scientific">Pyrenophora tritici-repentis</name>
    <dbReference type="NCBI Taxonomy" id="45151"/>
    <lineage>
        <taxon>Eukaryota</taxon>
        <taxon>Fungi</taxon>
        <taxon>Dikarya</taxon>
        <taxon>Ascomycota</taxon>
        <taxon>Pezizomycotina</taxon>
        <taxon>Dothideomycetes</taxon>
        <taxon>Pleosporomycetidae</taxon>
        <taxon>Pleosporales</taxon>
        <taxon>Pleosporineae</taxon>
        <taxon>Pleosporaceae</taxon>
        <taxon>Pyrenophora</taxon>
    </lineage>
</organism>
<proteinExistence type="inferred from homology"/>
<feature type="transmembrane region" description="Helical" evidence="9">
    <location>
        <begin position="437"/>
        <end position="460"/>
    </location>
</feature>
<dbReference type="PANTHER" id="PTHR22950">
    <property type="entry name" value="AMINO ACID TRANSPORTER"/>
    <property type="match status" value="1"/>
</dbReference>
<evidence type="ECO:0000256" key="3">
    <source>
        <dbReference type="ARBA" id="ARBA00022448"/>
    </source>
</evidence>
<feature type="transmembrane region" description="Helical" evidence="9">
    <location>
        <begin position="404"/>
        <end position="425"/>
    </location>
</feature>
<evidence type="ECO:0000256" key="2">
    <source>
        <dbReference type="ARBA" id="ARBA00008066"/>
    </source>
</evidence>
<dbReference type="Pfam" id="PF01490">
    <property type="entry name" value="Aa_trans"/>
    <property type="match status" value="1"/>
</dbReference>
<feature type="transmembrane region" description="Helical" evidence="9">
    <location>
        <begin position="228"/>
        <end position="247"/>
    </location>
</feature>
<dbReference type="Proteomes" id="UP000245464">
    <property type="component" value="Chromosome 1"/>
</dbReference>
<comment type="subcellular location">
    <subcellularLocation>
        <location evidence="1">Membrane</location>
        <topology evidence="1">Multi-pass membrane protein</topology>
    </subcellularLocation>
</comment>
<sequence length="967" mass="105952">MDIRGKQPSTWDAYEGVSRTSVDSDTESHVQWDELERRPSGASNAGTGRWSGTVGELRRRRSSIGQQFGALGDAGGVNSINNFARSWQRAAGFFEITPRSALRNALQNEGRRASDNAVADEEQGATERMPLLPGAVENRLRERGSSIFQIEPSLSSPFGASYGTQYGSLASRVNESSMRHAGRLFTEQQLKGVAEPEQEREPLLVKQVEEDGHIINVVVGQSTLPQTIFNSVNVLVGVGLLTLPLAFKYSGWLIGMVFLLWSAIVTGYTAKLLAKCLDVDGSLITFADLAYVSYGTKARVAVSILFSLELLAACVALVVLFADSMDALIPGWDVFQWKIVCGLILIPLSFLPLRFLSFTSILGVMSCFGITAAIWIDGLVKPDAPGSIRQPTTQYLFPENWMTIPLSIGLLMSPWGGHSVFPNIYRDMRHPYKYRKAVNVTYGFTYLIDVGMACAGILMFGDNVREEVTSNIFLTAGFPKGISVFIAICIAIIPLTKIPLNARPIVSTLEVLFGLDTRSLAMSTSMDGMSGLTRGILKVSQGLSRPFHKLLVPPTILCGGSVFPQINTMSPSITYLIVAGLAFLATSECAFDALVNLIASSNLTRTALVSDDESHGLVLVADNDLWTLAVARGAKLLQGMKASDTEAATLYGLGTTAESPFDGDLIDELREWGYNDDNDALAKQADPECNFDSRDGHMLAKAFRELKIGTKSKNKGGPNQCFLIEHFDGPAVKKGDGGQLPAKTDQRYDVCGKEYKVTNAEHSIGANAESGALYVMQISSAAKAARQLWKRAPLVEELPAIRSVSDIAWAFWNRVHQDGGLDNIKYLFFMMIINKETNQYVKRALDTLSPPKEEADGWAGNDFAMDTDEGKALLGSPVGRWAGYFLLQHKRQLGGNKYISKVRVFKSEKEGSSPYFLFYVEGPAAMAEKREERNEPEIQNRNEEPKIVGRSVDGKHIIREHVVRARL</sequence>
<evidence type="ECO:0000256" key="9">
    <source>
        <dbReference type="SAM" id="Phobius"/>
    </source>
</evidence>
<evidence type="ECO:0000256" key="5">
    <source>
        <dbReference type="ARBA" id="ARBA00022970"/>
    </source>
</evidence>
<dbReference type="KEGG" id="ptrr:6338403"/>
<feature type="transmembrane region" description="Helical" evidence="9">
    <location>
        <begin position="573"/>
        <end position="599"/>
    </location>
</feature>
<feature type="transmembrane region" description="Helical" evidence="9">
    <location>
        <begin position="300"/>
        <end position="322"/>
    </location>
</feature>
<evidence type="ECO:0000256" key="6">
    <source>
        <dbReference type="ARBA" id="ARBA00022989"/>
    </source>
</evidence>
<dbReference type="AlphaFoldDB" id="A0A834S7R6"/>
<gene>
    <name evidence="11" type="ORF">PtrM4_013640</name>
</gene>
<evidence type="ECO:0000259" key="10">
    <source>
        <dbReference type="Pfam" id="PF01490"/>
    </source>
</evidence>
<keyword evidence="5" id="KW-0029">Amino-acid transport</keyword>
<dbReference type="EMBL" id="NQIK02000001">
    <property type="protein sequence ID" value="KAF7577124.1"/>
    <property type="molecule type" value="Genomic_DNA"/>
</dbReference>
<feature type="domain" description="Amino acid transporter transmembrane" evidence="10">
    <location>
        <begin position="221"/>
        <end position="601"/>
    </location>
</feature>
<accession>A0A834S7R6</accession>
<feature type="transmembrane region" description="Helical" evidence="9">
    <location>
        <begin position="472"/>
        <end position="493"/>
    </location>
</feature>
<dbReference type="GO" id="GO:0005774">
    <property type="term" value="C:vacuolar membrane"/>
    <property type="evidence" value="ECO:0007669"/>
    <property type="project" value="TreeGrafter"/>
</dbReference>
<protein>
    <submittedName>
        <fullName evidence="11">SdaC, Amino acid permease</fullName>
    </submittedName>
</protein>
<evidence type="ECO:0000256" key="1">
    <source>
        <dbReference type="ARBA" id="ARBA00004141"/>
    </source>
</evidence>
<dbReference type="PANTHER" id="PTHR22950:SF692">
    <property type="entry name" value="TRANSMEMBRANE AMINO ACID TRANSPORTER FAMILY PROTEIN"/>
    <property type="match status" value="1"/>
</dbReference>
<dbReference type="GO" id="GO:0015179">
    <property type="term" value="F:L-amino acid transmembrane transporter activity"/>
    <property type="evidence" value="ECO:0007669"/>
    <property type="project" value="TreeGrafter"/>
</dbReference>
<keyword evidence="4 9" id="KW-0812">Transmembrane</keyword>
<feature type="transmembrane region" description="Helical" evidence="9">
    <location>
        <begin position="253"/>
        <end position="274"/>
    </location>
</feature>
<keyword evidence="6 9" id="KW-1133">Transmembrane helix</keyword>
<dbReference type="RefSeq" id="XP_065965309.1">
    <property type="nucleotide sequence ID" value="XM_066103107.1"/>
</dbReference>
<evidence type="ECO:0000256" key="7">
    <source>
        <dbReference type="ARBA" id="ARBA00023136"/>
    </source>
</evidence>
<evidence type="ECO:0000256" key="8">
    <source>
        <dbReference type="SAM" id="MobiDB-lite"/>
    </source>
</evidence>
<dbReference type="GeneID" id="6338403"/>
<keyword evidence="7 9" id="KW-0472">Membrane</keyword>
<evidence type="ECO:0000256" key="4">
    <source>
        <dbReference type="ARBA" id="ARBA00022692"/>
    </source>
</evidence>
<feature type="transmembrane region" description="Helical" evidence="9">
    <location>
        <begin position="334"/>
        <end position="351"/>
    </location>
</feature>
<keyword evidence="3" id="KW-0813">Transport</keyword>
<reference evidence="11 12" key="1">
    <citation type="journal article" date="2018" name="BMC Genomics">
        <title>Comparative genomics of the wheat fungal pathogen Pyrenophora tritici-repentis reveals chromosomal variations and genome plasticity.</title>
        <authorList>
            <person name="Moolhuijzen P."/>
            <person name="See P.T."/>
            <person name="Hane J.K."/>
            <person name="Shi G."/>
            <person name="Liu Z."/>
            <person name="Oliver R.P."/>
            <person name="Moffat C.S."/>
        </authorList>
    </citation>
    <scope>NUCLEOTIDE SEQUENCE [LARGE SCALE GENOMIC DNA]</scope>
    <source>
        <strain evidence="11">M4</strain>
    </source>
</reference>
<feature type="transmembrane region" description="Helical" evidence="9">
    <location>
        <begin position="358"/>
        <end position="376"/>
    </location>
</feature>
<evidence type="ECO:0000313" key="12">
    <source>
        <dbReference type="Proteomes" id="UP000245464"/>
    </source>
</evidence>
<comment type="similarity">
    <text evidence="2">Belongs to the amino acid/polyamine transporter 2 family.</text>
</comment>
<feature type="region of interest" description="Disordered" evidence="8">
    <location>
        <begin position="1"/>
        <end position="55"/>
    </location>
</feature>
<feature type="compositionally biased region" description="Basic and acidic residues" evidence="8">
    <location>
        <begin position="26"/>
        <end position="39"/>
    </location>
</feature>
<dbReference type="InterPro" id="IPR013057">
    <property type="entry name" value="AA_transpt_TM"/>
</dbReference>
<comment type="caution">
    <text evidence="11">The sequence shown here is derived from an EMBL/GenBank/DDBJ whole genome shotgun (WGS) entry which is preliminary data.</text>
</comment>
<name>A0A834S7R6_9PLEO</name>
<evidence type="ECO:0000313" key="11">
    <source>
        <dbReference type="EMBL" id="KAF7577124.1"/>
    </source>
</evidence>